<dbReference type="GO" id="GO:0003713">
    <property type="term" value="F:transcription coactivator activity"/>
    <property type="evidence" value="ECO:0007669"/>
    <property type="project" value="TreeGrafter"/>
</dbReference>
<feature type="region of interest" description="Disordered" evidence="1">
    <location>
        <begin position="531"/>
        <end position="570"/>
    </location>
</feature>
<organism evidence="2 3">
    <name type="scientific">Eimeria necatrix</name>
    <dbReference type="NCBI Taxonomy" id="51315"/>
    <lineage>
        <taxon>Eukaryota</taxon>
        <taxon>Sar</taxon>
        <taxon>Alveolata</taxon>
        <taxon>Apicomplexa</taxon>
        <taxon>Conoidasida</taxon>
        <taxon>Coccidia</taxon>
        <taxon>Eucoccidiorida</taxon>
        <taxon>Eimeriorina</taxon>
        <taxon>Eimeriidae</taxon>
        <taxon>Eimeria</taxon>
    </lineage>
</organism>
<dbReference type="InterPro" id="IPR051647">
    <property type="entry name" value="Mediator_comp_sub12"/>
</dbReference>
<accession>U6MD73</accession>
<feature type="region of interest" description="Disordered" evidence="1">
    <location>
        <begin position="235"/>
        <end position="257"/>
    </location>
</feature>
<feature type="region of interest" description="Disordered" evidence="1">
    <location>
        <begin position="591"/>
        <end position="613"/>
    </location>
</feature>
<evidence type="ECO:0000313" key="2">
    <source>
        <dbReference type="EMBL" id="CDJ62167.1"/>
    </source>
</evidence>
<evidence type="ECO:0000313" key="3">
    <source>
        <dbReference type="Proteomes" id="UP000030754"/>
    </source>
</evidence>
<dbReference type="OrthoDB" id="348620at2759"/>
<dbReference type="VEuPathDB" id="ToxoDB:ENH_00010000"/>
<dbReference type="GO" id="GO:0016592">
    <property type="term" value="C:mediator complex"/>
    <property type="evidence" value="ECO:0007669"/>
    <property type="project" value="TreeGrafter"/>
</dbReference>
<proteinExistence type="predicted"/>
<feature type="region of interest" description="Disordered" evidence="1">
    <location>
        <begin position="492"/>
        <end position="514"/>
    </location>
</feature>
<keyword evidence="3" id="KW-1185">Reference proteome</keyword>
<dbReference type="PANTHER" id="PTHR46007">
    <property type="entry name" value="MEDIATOR OF RNA POLYMERASE II TRANSCRIPTION SUBUNIT 12"/>
    <property type="match status" value="1"/>
</dbReference>
<protein>
    <submittedName>
        <fullName evidence="2">Transcription factor with AP2 domain(S), related</fullName>
    </submittedName>
</protein>
<dbReference type="PANTHER" id="PTHR46007:SF12">
    <property type="entry name" value="C2H2-TYPE DOMAIN-CONTAINING PROTEIN-RELATED"/>
    <property type="match status" value="1"/>
</dbReference>
<dbReference type="AlphaFoldDB" id="U6MD73"/>
<name>U6MD73_9EIME</name>
<gene>
    <name evidence="2" type="ORF">ENH_00010000</name>
</gene>
<dbReference type="Proteomes" id="UP000030754">
    <property type="component" value="Unassembled WGS sequence"/>
</dbReference>
<feature type="region of interest" description="Disordered" evidence="1">
    <location>
        <begin position="410"/>
        <end position="462"/>
    </location>
</feature>
<feature type="compositionally biased region" description="Polar residues" evidence="1">
    <location>
        <begin position="553"/>
        <end position="570"/>
    </location>
</feature>
<reference evidence="2" key="2">
    <citation type="submission" date="2013-10" db="EMBL/GenBank/DDBJ databases">
        <authorList>
            <person name="Aslett M."/>
        </authorList>
    </citation>
    <scope>NUCLEOTIDE SEQUENCE [LARGE SCALE GENOMIC DNA]</scope>
    <source>
        <strain evidence="2">Houghton</strain>
    </source>
</reference>
<dbReference type="GO" id="GO:0045944">
    <property type="term" value="P:positive regulation of transcription by RNA polymerase II"/>
    <property type="evidence" value="ECO:0007669"/>
    <property type="project" value="TreeGrafter"/>
</dbReference>
<dbReference type="EMBL" id="HG722370">
    <property type="protein sequence ID" value="CDJ62167.1"/>
    <property type="molecule type" value="Genomic_DNA"/>
</dbReference>
<sequence>MDPQQQQQLLLLAEAAAGLPDARQGPAVQQQQQQQQQRQHSKFALLVEAVLAAAKTPQNGNNTQLLLQLVDLLSTAVALQQQQQTASSVLTPGEVDIMYAAVEAVAKQQLLQQQVLQQQLQHQHGHTLVQEQQQQLRPGVKGLAQREQQQQVLQLQRLQHLSEGVESPCSTASFTASLAATAANQATALPASPAAPEAAATTQQQQYKPLPVRTFLEDVYKGPLLPRHTVTALAFGSSSESDSEERKQKKRKKERRVNAAAADALWHPHFHPHNQEFRVRYRYKGSMRLKTLSCARFGREGAKLLTGAFVARWEATGRKVAERTSRSRLALADLPEDTAQLPSYARKRTDSSRHHAVQRQQQQLLLQQQQELQEHEQQQLALPQNHLLQQNSPGVPHLFVGSLESGCNDGATAAGDNSSGVRLPRTQVPPSLKGPPRGGVADSRGTPSCTLDELSGPSSASVLTPSCSSVSAKSPASPEQCSREGLDTMWIGGGGPGAPAAISGGTLAGSPSNLTDESARTLLAQKRPKPLVSLPKELNGSPAAAAPAASGSNKQASTAAPSDSKTNNSGLIDLGLNTDILQSLLGLGAPHGGPLNQDGQPLGAPEGSKAASQAGATWALLAPVPPVTPTTSSTRGRTQDGVENDLLLQKQPKLERAALLPLDLLQQLGQGVSLAEETEQRQQQQQQEQGALKLLEAAAAAKLRRPCSSEELTRMLKETPAKQGVVAFNKVRSPAPAEDSSLPQETEKGGLHRVVSVVGMRSAATAAVGEEKSAADPLRLGGSFAADLIGELLFKAQKSRTADEAVPSTGGAGKFVSFGRL</sequence>
<feature type="compositionally biased region" description="Low complexity" evidence="1">
    <location>
        <begin position="540"/>
        <end position="552"/>
    </location>
</feature>
<dbReference type="GeneID" id="25471185"/>
<evidence type="ECO:0000256" key="1">
    <source>
        <dbReference type="SAM" id="MobiDB-lite"/>
    </source>
</evidence>
<dbReference type="RefSeq" id="XP_013439529.1">
    <property type="nucleotide sequence ID" value="XM_013584075.1"/>
</dbReference>
<reference evidence="2" key="1">
    <citation type="submission" date="2013-10" db="EMBL/GenBank/DDBJ databases">
        <title>Genomic analysis of the causative agents of coccidiosis in chickens.</title>
        <authorList>
            <person name="Reid A.J."/>
            <person name="Blake D."/>
            <person name="Billington K."/>
            <person name="Browne H."/>
            <person name="Dunn M."/>
            <person name="Hung S."/>
            <person name="Kawahara F."/>
            <person name="Miranda-Saavedra D."/>
            <person name="Mourier T."/>
            <person name="Nagra H."/>
            <person name="Otto T.D."/>
            <person name="Rawlings N."/>
            <person name="Sanchez A."/>
            <person name="Sanders M."/>
            <person name="Subramaniam C."/>
            <person name="Tay Y."/>
            <person name="Dear P."/>
            <person name="Doerig C."/>
            <person name="Gruber A."/>
            <person name="Parkinson J."/>
            <person name="Shirley M."/>
            <person name="Wan K.L."/>
            <person name="Berriman M."/>
            <person name="Tomley F."/>
            <person name="Pain A."/>
        </authorList>
    </citation>
    <scope>NUCLEOTIDE SEQUENCE [LARGE SCALE GENOMIC DNA]</scope>
    <source>
        <strain evidence="2">Houghton</strain>
    </source>
</reference>
<feature type="region of interest" description="Disordered" evidence="1">
    <location>
        <begin position="340"/>
        <end position="362"/>
    </location>
</feature>